<name>A0A8J5I5V2_ZINOF</name>
<organism evidence="3 4">
    <name type="scientific">Zingiber officinale</name>
    <name type="common">Ginger</name>
    <name type="synonym">Amomum zingiber</name>
    <dbReference type="NCBI Taxonomy" id="94328"/>
    <lineage>
        <taxon>Eukaryota</taxon>
        <taxon>Viridiplantae</taxon>
        <taxon>Streptophyta</taxon>
        <taxon>Embryophyta</taxon>
        <taxon>Tracheophyta</taxon>
        <taxon>Spermatophyta</taxon>
        <taxon>Magnoliopsida</taxon>
        <taxon>Liliopsida</taxon>
        <taxon>Zingiberales</taxon>
        <taxon>Zingiberaceae</taxon>
        <taxon>Zingiber</taxon>
    </lineage>
</organism>
<proteinExistence type="predicted"/>
<dbReference type="InterPro" id="IPR012334">
    <property type="entry name" value="Pectin_lyas_fold"/>
</dbReference>
<dbReference type="PANTHER" id="PTHR31683">
    <property type="entry name" value="PECTATE LYASE 18-RELATED"/>
    <property type="match status" value="1"/>
</dbReference>
<dbReference type="Pfam" id="PF00544">
    <property type="entry name" value="Pectate_lyase_4"/>
    <property type="match status" value="1"/>
</dbReference>
<accession>A0A8J5I5V2</accession>
<dbReference type="Proteomes" id="UP000734854">
    <property type="component" value="Unassembled WGS sequence"/>
</dbReference>
<gene>
    <name evidence="3" type="ORF">ZIOFF_001407</name>
</gene>
<evidence type="ECO:0000313" key="4">
    <source>
        <dbReference type="Proteomes" id="UP000734854"/>
    </source>
</evidence>
<dbReference type="InterPro" id="IPR011050">
    <property type="entry name" value="Pectin_lyase_fold/virulence"/>
</dbReference>
<comment type="caution">
    <text evidence="3">The sequence shown here is derived from an EMBL/GenBank/DDBJ whole genome shotgun (WGS) entry which is preliminary data.</text>
</comment>
<dbReference type="InterPro" id="IPR045032">
    <property type="entry name" value="PEL"/>
</dbReference>
<evidence type="ECO:0000259" key="2">
    <source>
        <dbReference type="SMART" id="SM00656"/>
    </source>
</evidence>
<dbReference type="PANTHER" id="PTHR31683:SF113">
    <property type="entry name" value="PECTATE LYASE"/>
    <property type="match status" value="1"/>
</dbReference>
<dbReference type="SUPFAM" id="SSF51126">
    <property type="entry name" value="Pectin lyase-like"/>
    <property type="match status" value="1"/>
</dbReference>
<dbReference type="InterPro" id="IPR002022">
    <property type="entry name" value="Pec_lyase"/>
</dbReference>
<evidence type="ECO:0000313" key="3">
    <source>
        <dbReference type="EMBL" id="KAG6536353.1"/>
    </source>
</evidence>
<protein>
    <recommendedName>
        <fullName evidence="2">Pectate lyase domain-containing protein</fullName>
    </recommendedName>
</protein>
<dbReference type="EMBL" id="JACMSC010000001">
    <property type="protein sequence ID" value="KAG6536353.1"/>
    <property type="molecule type" value="Genomic_DNA"/>
</dbReference>
<reference evidence="3 4" key="1">
    <citation type="submission" date="2020-08" db="EMBL/GenBank/DDBJ databases">
        <title>Plant Genome Project.</title>
        <authorList>
            <person name="Zhang R.-G."/>
        </authorList>
    </citation>
    <scope>NUCLEOTIDE SEQUENCE [LARGE SCALE GENOMIC DNA]</scope>
    <source>
        <tissue evidence="3">Rhizome</tissue>
    </source>
</reference>
<dbReference type="SMART" id="SM00656">
    <property type="entry name" value="Amb_all"/>
    <property type="match status" value="1"/>
</dbReference>
<dbReference type="AlphaFoldDB" id="A0A8J5I5V2"/>
<feature type="domain" description="Pectate lyase" evidence="2">
    <location>
        <begin position="37"/>
        <end position="225"/>
    </location>
</feature>
<evidence type="ECO:0000256" key="1">
    <source>
        <dbReference type="ARBA" id="ARBA00023239"/>
    </source>
</evidence>
<dbReference type="GO" id="GO:0030570">
    <property type="term" value="F:pectate lyase activity"/>
    <property type="evidence" value="ECO:0007669"/>
    <property type="project" value="InterPro"/>
</dbReference>
<dbReference type="CDD" id="cd08760">
    <property type="entry name" value="Cyt_b561_FRRS1_like"/>
    <property type="match status" value="1"/>
</dbReference>
<dbReference type="Gene3D" id="2.160.20.10">
    <property type="entry name" value="Single-stranded right-handed beta-helix, Pectin lyase-like"/>
    <property type="match status" value="1"/>
</dbReference>
<sequence length="279" mass="32468">MGANSNLWSMISLCSALNMKIQLYFRGEFNMEPLYLEITALRHWGVLFPLGQIFARYLKTFKSADPAWFYLHISCQMLGYVIGVASWATSLEFEGGRGNDVDGIQIKPKSRHIWIDRCSLQDYDDGLIDITYESTDITVSRCRFANHDKTMLIGADKSHVTDRCIRFTIHHYFFDGTRQRQPRLRFGKVHLYNNYTRNWSIYAVCASVEAHVLSNLNYTSSACLFVTKKLVFREKIMTILRKEKKRKSRREEKAEKPAVLDMVFRRCTGCLEDAQVEKI</sequence>
<keyword evidence="1" id="KW-0456">Lyase</keyword>
<keyword evidence="4" id="KW-1185">Reference proteome</keyword>